<sequence length="311" mass="34532">MVNASVSACEHVSSVRERHLAGIRANIVPTSVIGMTPEKHISNWTLPLAGLRALTRLDLNECRLKSIEAGAFSALESLEHLDLSCNELEIRSDDVFAGLGSLVSLLLKDNQIRGVGSPFAALRNLRELQLDENFVARLSREFFEGMESLECLTLTDNDVRAWTSPVLGAAGKLNSLRLGRNKLMQVTEAMLADFASLGRLDLSENPFVCDCGLYSFYRWASERPEKLERWHEEGAYTCWTKNDTIYSLPLDADEIFRDCGPKSVTPEDADSRLSAMGLTGGICVLVVVLVVSGYFAYRRWWCRLVAPPSRG</sequence>
<keyword evidence="2" id="KW-0677">Repeat</keyword>
<dbReference type="SUPFAM" id="SSF52058">
    <property type="entry name" value="L domain-like"/>
    <property type="match status" value="1"/>
</dbReference>
<reference evidence="4" key="1">
    <citation type="submission" date="2020-11" db="EMBL/GenBank/DDBJ databases">
        <authorList>
            <person name="Tran Van P."/>
        </authorList>
    </citation>
    <scope>NUCLEOTIDE SEQUENCE</scope>
</reference>
<name>A0A7R9AED8_9CRUS</name>
<proteinExistence type="predicted"/>
<keyword evidence="5" id="KW-1185">Reference proteome</keyword>
<keyword evidence="1" id="KW-0433">Leucine-rich repeat</keyword>
<dbReference type="PANTHER" id="PTHR24366">
    <property type="entry name" value="IG(IMMUNOGLOBULIN) AND LRR(LEUCINE RICH REPEAT) DOMAINS"/>
    <property type="match status" value="1"/>
</dbReference>
<dbReference type="EMBL" id="LR904041">
    <property type="protein sequence ID" value="CAD7252521.1"/>
    <property type="molecule type" value="Genomic_DNA"/>
</dbReference>
<dbReference type="InterPro" id="IPR003591">
    <property type="entry name" value="Leu-rich_rpt_typical-subtyp"/>
</dbReference>
<dbReference type="AlphaFoldDB" id="A0A7R9AED8"/>
<evidence type="ECO:0000313" key="5">
    <source>
        <dbReference type="Proteomes" id="UP000677054"/>
    </source>
</evidence>
<evidence type="ECO:0000256" key="3">
    <source>
        <dbReference type="SAM" id="Phobius"/>
    </source>
</evidence>
<keyword evidence="3" id="KW-0472">Membrane</keyword>
<evidence type="ECO:0000256" key="2">
    <source>
        <dbReference type="ARBA" id="ARBA00022737"/>
    </source>
</evidence>
<dbReference type="SMART" id="SM00369">
    <property type="entry name" value="LRR_TYP"/>
    <property type="match status" value="5"/>
</dbReference>
<dbReference type="Proteomes" id="UP000677054">
    <property type="component" value="Unassembled WGS sequence"/>
</dbReference>
<dbReference type="InterPro" id="IPR032675">
    <property type="entry name" value="LRR_dom_sf"/>
</dbReference>
<dbReference type="InterPro" id="IPR001611">
    <property type="entry name" value="Leu-rich_rpt"/>
</dbReference>
<accession>A0A7R9AED8</accession>
<keyword evidence="3" id="KW-1133">Transmembrane helix</keyword>
<dbReference type="OrthoDB" id="1055097at2759"/>
<dbReference type="Gene3D" id="3.80.10.10">
    <property type="entry name" value="Ribonuclease Inhibitor"/>
    <property type="match status" value="1"/>
</dbReference>
<feature type="transmembrane region" description="Helical" evidence="3">
    <location>
        <begin position="273"/>
        <end position="297"/>
    </location>
</feature>
<evidence type="ECO:0000256" key="1">
    <source>
        <dbReference type="ARBA" id="ARBA00022614"/>
    </source>
</evidence>
<gene>
    <name evidence="4" type="ORF">DSTB1V02_LOCUS12279</name>
</gene>
<protein>
    <submittedName>
        <fullName evidence="4">Uncharacterized protein</fullName>
    </submittedName>
</protein>
<dbReference type="PANTHER" id="PTHR24366:SF96">
    <property type="entry name" value="LEUCINE RICH REPEAT CONTAINING 53"/>
    <property type="match status" value="1"/>
</dbReference>
<dbReference type="Pfam" id="PF13855">
    <property type="entry name" value="LRR_8"/>
    <property type="match status" value="1"/>
</dbReference>
<keyword evidence="3" id="KW-0812">Transmembrane</keyword>
<organism evidence="4">
    <name type="scientific">Darwinula stevensoni</name>
    <dbReference type="NCBI Taxonomy" id="69355"/>
    <lineage>
        <taxon>Eukaryota</taxon>
        <taxon>Metazoa</taxon>
        <taxon>Ecdysozoa</taxon>
        <taxon>Arthropoda</taxon>
        <taxon>Crustacea</taxon>
        <taxon>Oligostraca</taxon>
        <taxon>Ostracoda</taxon>
        <taxon>Podocopa</taxon>
        <taxon>Podocopida</taxon>
        <taxon>Darwinulocopina</taxon>
        <taxon>Darwinuloidea</taxon>
        <taxon>Darwinulidae</taxon>
        <taxon>Darwinula</taxon>
    </lineage>
</organism>
<evidence type="ECO:0000313" key="4">
    <source>
        <dbReference type="EMBL" id="CAD7252521.1"/>
    </source>
</evidence>
<dbReference type="EMBL" id="CAJPEV010004524">
    <property type="protein sequence ID" value="CAG0901931.1"/>
    <property type="molecule type" value="Genomic_DNA"/>
</dbReference>